<sequence>MPRLLLLVFSFLCALTAFAQGAYRSLDPAHPILFSGKQVTYAGDTITLGPRAFFIDGQLSDAEAARQPYVFNSVNKAAAQLSADSEAEPMVLYIAPWVYWLDNPDDTVTRRPHRGNTPYALEIDCPWLRFQGLNPDAANVVLACNRGQTIGAVGNFTMLRISGDGTRSENITFGNYCNVDLQFPLKPELNRPQRAQAIVQAQLIHCNGDKVLARNTRFISRLNLCPFTGAKRVLFDSCHFESTDDALCGTGVYLHSTFDIYSSKPFYNTTGTGAVFLGCALRSFAGPHQYLTKAGGPVAVIDSRFASETNTYWGWQEVVPHTLRNYQWGVQYGGKPLLIGAQNPQATVDLEGHTALDGYRFVANGKPVYNTYNLLRGNDNWDPMGIKSTVEQTERATGKKLSSLPVQLVLTQSRDTIETGKNETLLVAKAFRFGNYPGTAGPPQWTVAPAHRQLVRLEPSADGLGCRVAPTNERDSAVQVVIQATAASGLEAAALVTVLPQILEAPLFKKAPRFVFRNGQLALDYTLATPFRDQSDIKWYRCRDAQGANPIEVAVSRDKLPLRTYTFTAGDEGWWLMARISPRHIRSEAGAAVMVVAPRPVKATDILAPRNLLVTDFAQLSTRNQPRVLPGFWTLGHVAPQYRENQYPADTTRDAWYFGAGSEGAGGMQGLLQGREGVLYYTPLGMPSGNMELELELVPFKTAGQGFSVAHRYMDVLVQWDGTTRSGYGLRLIRTTRHSDAVDAVLVQYANGTATPFGAALSTSAFRGTCTLRVAVSGDQLLAELTTKAAAPDKTKPGVLPEVRLQGRIKPLAGRGLGIGYHGGSPTMVRRIRAEWKNLQGL</sequence>
<dbReference type="InterPro" id="IPR011050">
    <property type="entry name" value="Pectin_lyase_fold/virulence"/>
</dbReference>
<dbReference type="SUPFAM" id="SSF51126">
    <property type="entry name" value="Pectin lyase-like"/>
    <property type="match status" value="1"/>
</dbReference>
<dbReference type="EMBL" id="FQUO01000001">
    <property type="protein sequence ID" value="SHE39385.1"/>
    <property type="molecule type" value="Genomic_DNA"/>
</dbReference>
<evidence type="ECO:0000313" key="2">
    <source>
        <dbReference type="EMBL" id="SHE39385.1"/>
    </source>
</evidence>
<reference evidence="2 3" key="1">
    <citation type="submission" date="2016-11" db="EMBL/GenBank/DDBJ databases">
        <authorList>
            <person name="Jaros S."/>
            <person name="Januszkiewicz K."/>
            <person name="Wedrychowicz H."/>
        </authorList>
    </citation>
    <scope>NUCLEOTIDE SEQUENCE [LARGE SCALE GENOMIC DNA]</scope>
    <source>
        <strain evidence="2 3">DSM 26897</strain>
    </source>
</reference>
<dbReference type="RefSeq" id="WP_073039339.1">
    <property type="nucleotide sequence ID" value="NZ_FQUO01000001.1"/>
</dbReference>
<gene>
    <name evidence="2" type="ORF">SAMN05444008_101336</name>
</gene>
<evidence type="ECO:0000313" key="3">
    <source>
        <dbReference type="Proteomes" id="UP000184368"/>
    </source>
</evidence>
<keyword evidence="1" id="KW-0732">Signal</keyword>
<evidence type="ECO:0008006" key="4">
    <source>
        <dbReference type="Google" id="ProtNLM"/>
    </source>
</evidence>
<dbReference type="AlphaFoldDB" id="A0A1M4T4S8"/>
<feature type="chain" id="PRO_5013359046" description="Pectinesterase" evidence="1">
    <location>
        <begin position="20"/>
        <end position="842"/>
    </location>
</feature>
<dbReference type="InterPro" id="IPR012334">
    <property type="entry name" value="Pectin_lyas_fold"/>
</dbReference>
<keyword evidence="3" id="KW-1185">Reference proteome</keyword>
<dbReference type="Proteomes" id="UP000184368">
    <property type="component" value="Unassembled WGS sequence"/>
</dbReference>
<feature type="signal peptide" evidence="1">
    <location>
        <begin position="1"/>
        <end position="19"/>
    </location>
</feature>
<dbReference type="OrthoDB" id="1021116at2"/>
<dbReference type="Gene3D" id="2.160.20.10">
    <property type="entry name" value="Single-stranded right-handed beta-helix, Pectin lyase-like"/>
    <property type="match status" value="1"/>
</dbReference>
<evidence type="ECO:0000256" key="1">
    <source>
        <dbReference type="SAM" id="SignalP"/>
    </source>
</evidence>
<protein>
    <recommendedName>
        <fullName evidence="4">Pectinesterase</fullName>
    </recommendedName>
</protein>
<organism evidence="2 3">
    <name type="scientific">Cnuella takakiae</name>
    <dbReference type="NCBI Taxonomy" id="1302690"/>
    <lineage>
        <taxon>Bacteria</taxon>
        <taxon>Pseudomonadati</taxon>
        <taxon>Bacteroidota</taxon>
        <taxon>Chitinophagia</taxon>
        <taxon>Chitinophagales</taxon>
        <taxon>Chitinophagaceae</taxon>
        <taxon>Cnuella</taxon>
    </lineage>
</organism>
<name>A0A1M4T4S8_9BACT</name>
<proteinExistence type="predicted"/>
<accession>A0A1M4T4S8</accession>